<accession>A0A1L7XYM5</accession>
<evidence type="ECO:0000256" key="2">
    <source>
        <dbReference type="SAM" id="MobiDB-lite"/>
    </source>
</evidence>
<dbReference type="EMBL" id="FJOG01000091">
    <property type="protein sequence ID" value="CZR70045.1"/>
    <property type="molecule type" value="Genomic_DNA"/>
</dbReference>
<feature type="coiled-coil region" evidence="1">
    <location>
        <begin position="112"/>
        <end position="213"/>
    </location>
</feature>
<feature type="compositionally biased region" description="Basic and acidic residues" evidence="2">
    <location>
        <begin position="227"/>
        <end position="261"/>
    </location>
</feature>
<feature type="compositionally biased region" description="Polar residues" evidence="2">
    <location>
        <begin position="1"/>
        <end position="10"/>
    </location>
</feature>
<feature type="compositionally biased region" description="Basic and acidic residues" evidence="2">
    <location>
        <begin position="87"/>
        <end position="102"/>
    </location>
</feature>
<dbReference type="AlphaFoldDB" id="A0A1L7XYM5"/>
<protein>
    <submittedName>
        <fullName evidence="3">Uncharacterized protein</fullName>
    </submittedName>
</protein>
<keyword evidence="1" id="KW-0175">Coiled coil</keyword>
<evidence type="ECO:0000256" key="1">
    <source>
        <dbReference type="SAM" id="Coils"/>
    </source>
</evidence>
<gene>
    <name evidence="3" type="ORF">PAC_19946</name>
</gene>
<organism evidence="3 4">
    <name type="scientific">Phialocephala subalpina</name>
    <dbReference type="NCBI Taxonomy" id="576137"/>
    <lineage>
        <taxon>Eukaryota</taxon>
        <taxon>Fungi</taxon>
        <taxon>Dikarya</taxon>
        <taxon>Ascomycota</taxon>
        <taxon>Pezizomycotina</taxon>
        <taxon>Leotiomycetes</taxon>
        <taxon>Helotiales</taxon>
        <taxon>Mollisiaceae</taxon>
        <taxon>Phialocephala</taxon>
        <taxon>Phialocephala fortinii species complex</taxon>
    </lineage>
</organism>
<evidence type="ECO:0000313" key="4">
    <source>
        <dbReference type="Proteomes" id="UP000184330"/>
    </source>
</evidence>
<sequence>MTGRQRTSRIVQRIEQGVLAQGNDGNTMGRADEAAAEIGRSPTPPIQQQMPRPSVPPRPKRFRAQQQHEEQQTLPPSPQDGFHPQRGRLETLIPKHEPHEVTTPENDSSISLDGLQNQLSNVKDEIRSLRTELQVRERAVISVRHDLDEAVEKYDQAILDLQRSQREKNALQEQVERLRNELKQEREARSELEREIEERIQKELRLLDMLERTSKISQTRIEESILATERRTREAEEADQERAARSARVETPRRGGTERRRTPQTIINIKGRSESRVSWVGLFKSDQERKSREEKKGKRQERKAIGP</sequence>
<feature type="compositionally biased region" description="Polar residues" evidence="2">
    <location>
        <begin position="103"/>
        <end position="112"/>
    </location>
</feature>
<reference evidence="3 4" key="1">
    <citation type="submission" date="2016-03" db="EMBL/GenBank/DDBJ databases">
        <authorList>
            <person name="Ploux O."/>
        </authorList>
    </citation>
    <scope>NUCLEOTIDE SEQUENCE [LARGE SCALE GENOMIC DNA]</scope>
    <source>
        <strain evidence="3 4">UAMH 11012</strain>
    </source>
</reference>
<dbReference type="Proteomes" id="UP000184330">
    <property type="component" value="Unassembled WGS sequence"/>
</dbReference>
<proteinExistence type="predicted"/>
<dbReference type="OrthoDB" id="3562205at2759"/>
<feature type="compositionally biased region" description="Basic and acidic residues" evidence="2">
    <location>
        <begin position="285"/>
        <end position="307"/>
    </location>
</feature>
<evidence type="ECO:0000313" key="3">
    <source>
        <dbReference type="EMBL" id="CZR70045.1"/>
    </source>
</evidence>
<feature type="region of interest" description="Disordered" evidence="2">
    <location>
        <begin position="1"/>
        <end position="112"/>
    </location>
</feature>
<keyword evidence="4" id="KW-1185">Reference proteome</keyword>
<name>A0A1L7XYM5_9HELO</name>
<feature type="region of interest" description="Disordered" evidence="2">
    <location>
        <begin position="227"/>
        <end position="307"/>
    </location>
</feature>